<dbReference type="InterPro" id="IPR001296">
    <property type="entry name" value="Glyco_trans_1"/>
</dbReference>
<dbReference type="CDD" id="cd03822">
    <property type="entry name" value="GT4_mannosyltransferase-like"/>
    <property type="match status" value="1"/>
</dbReference>
<evidence type="ECO:0000313" key="4">
    <source>
        <dbReference type="EMBL" id="MFC0590339.1"/>
    </source>
</evidence>
<feature type="domain" description="Glycosyl transferase family 1" evidence="2">
    <location>
        <begin position="218"/>
        <end position="393"/>
    </location>
</feature>
<evidence type="ECO:0000313" key="5">
    <source>
        <dbReference type="Proteomes" id="UP001589943"/>
    </source>
</evidence>
<feature type="compositionally biased region" description="Basic and acidic residues" evidence="1">
    <location>
        <begin position="773"/>
        <end position="784"/>
    </location>
</feature>
<feature type="domain" description="Glycosyltransferase subfamily 4-like N-terminal" evidence="3">
    <location>
        <begin position="56"/>
        <end position="206"/>
    </location>
</feature>
<feature type="region of interest" description="Disordered" evidence="1">
    <location>
        <begin position="773"/>
        <end position="792"/>
    </location>
</feature>
<name>A0ABV6PKH9_9SPHN</name>
<sequence>MPERTAELRRSAIPLLASGAADGPVIPLFAHPGSGRSSLSAVSLAVIGTYTPRKCGIATFTADLVEQLGRYHAEIDTQVYALDAGDGGLRYPDHVSLIEQGDPASYAAAARHINEAAPDAVWLQHEFGIFGGPDGEMVRDLIDGVAAPLIVTFHTVLSRPSANQRRIVEHIISRATQIMVMSRHGRDLLVDLYRAPADRVTVIPHGAPDRPFGREASFKAWLGLQDRNVLMTFGLLGPGKGLEHAIEALPAIIARHPQTIYRIVGATHPNLVKDQGEAYREKLIALAQRLGVGDHVQWDNRFLDTPELLDQLEASDIYLTPYPNLQQATSGTLSYAVALGKAVVSTPYVHARELLAEGVGMLVEPNDSAAIAAAVNALLDDRQRLDALRRRAYAEGRKTIWPRFADASAALVHAAAVQPLGEVPLSAALGLSGFNAMCDATGMFQHAIGIVPDRRHGYCLDDNARALILMNHAAAVPPAERLSRSVIFASFVQYAWNPDRNHFRNFMNFDRTWCEDEGSDDSNGRALWALGDTVEHSPFSDMQAWARHWFDETLHTLDDVQSPRAIAFGMLGAAAVLRGTGNHSRAEALLRRGGAFLETLLAASRRPDWAWFEAVLGYDNPRLPQALIEAGTLCDRPDWTRLGLHTLDWIAQRQIAATGLFRPVGSETFGRQHGQMPFDQQPLEAQAAIEACLAAFRSDPSPRWFDHAVSSYRWFLGANDRGVILGDVASGRCRDGVTPRGANANCGAESILAFQLGHVALQHLLAERRTMQRAGEELAEDDHGPAQTLAHP</sequence>
<organism evidence="4 5">
    <name type="scientific">Novosphingobium aquiterrae</name>
    <dbReference type="NCBI Taxonomy" id="624388"/>
    <lineage>
        <taxon>Bacteria</taxon>
        <taxon>Pseudomonadati</taxon>
        <taxon>Pseudomonadota</taxon>
        <taxon>Alphaproteobacteria</taxon>
        <taxon>Sphingomonadales</taxon>
        <taxon>Sphingomonadaceae</taxon>
        <taxon>Novosphingobium</taxon>
    </lineage>
</organism>
<dbReference type="Gene3D" id="3.40.50.2000">
    <property type="entry name" value="Glycogen Phosphorylase B"/>
    <property type="match status" value="2"/>
</dbReference>
<dbReference type="PANTHER" id="PTHR12526:SF572">
    <property type="entry name" value="BLL5144 PROTEIN"/>
    <property type="match status" value="1"/>
</dbReference>
<dbReference type="Proteomes" id="UP001589943">
    <property type="component" value="Unassembled WGS sequence"/>
</dbReference>
<evidence type="ECO:0000256" key="1">
    <source>
        <dbReference type="SAM" id="MobiDB-lite"/>
    </source>
</evidence>
<dbReference type="Pfam" id="PF00534">
    <property type="entry name" value="Glycos_transf_1"/>
    <property type="match status" value="1"/>
</dbReference>
<proteinExistence type="predicted"/>
<reference evidence="4 5" key="1">
    <citation type="submission" date="2024-09" db="EMBL/GenBank/DDBJ databases">
        <authorList>
            <person name="Sun Q."/>
            <person name="Mori K."/>
        </authorList>
    </citation>
    <scope>NUCLEOTIDE SEQUENCE [LARGE SCALE GENOMIC DNA]</scope>
    <source>
        <strain evidence="4 5">NCAIM B.02537</strain>
    </source>
</reference>
<evidence type="ECO:0000259" key="2">
    <source>
        <dbReference type="Pfam" id="PF00534"/>
    </source>
</evidence>
<dbReference type="InterPro" id="IPR028098">
    <property type="entry name" value="Glyco_trans_4-like_N"/>
</dbReference>
<keyword evidence="5" id="KW-1185">Reference proteome</keyword>
<evidence type="ECO:0000259" key="3">
    <source>
        <dbReference type="Pfam" id="PF13439"/>
    </source>
</evidence>
<comment type="caution">
    <text evidence="4">The sequence shown here is derived from an EMBL/GenBank/DDBJ whole genome shotgun (WGS) entry which is preliminary data.</text>
</comment>
<gene>
    <name evidence="4" type="ORF">ACFFF7_13020</name>
</gene>
<dbReference type="SUPFAM" id="SSF53756">
    <property type="entry name" value="UDP-Glycosyltransferase/glycogen phosphorylase"/>
    <property type="match status" value="1"/>
</dbReference>
<protein>
    <submittedName>
        <fullName evidence="4">Glycosyltransferase family 4 protein</fullName>
    </submittedName>
</protein>
<dbReference type="Pfam" id="PF13439">
    <property type="entry name" value="Glyco_transf_4"/>
    <property type="match status" value="1"/>
</dbReference>
<dbReference type="PANTHER" id="PTHR12526">
    <property type="entry name" value="GLYCOSYLTRANSFERASE"/>
    <property type="match status" value="1"/>
</dbReference>
<dbReference type="EMBL" id="JBHLTL010000006">
    <property type="protein sequence ID" value="MFC0590339.1"/>
    <property type="molecule type" value="Genomic_DNA"/>
</dbReference>
<accession>A0ABV6PKH9</accession>
<dbReference type="RefSeq" id="WP_379481780.1">
    <property type="nucleotide sequence ID" value="NZ_JBHLTL010000006.1"/>
</dbReference>